<dbReference type="STRING" id="504798.SAMN05421871_101850"/>
<protein>
    <submittedName>
        <fullName evidence="4">Virulence factor Mce family protein</fullName>
    </submittedName>
</protein>
<feature type="domain" description="Mce/MlaD" evidence="2">
    <location>
        <begin position="40"/>
        <end position="113"/>
    </location>
</feature>
<evidence type="ECO:0000313" key="4">
    <source>
        <dbReference type="EMBL" id="SDP74835.1"/>
    </source>
</evidence>
<evidence type="ECO:0000259" key="2">
    <source>
        <dbReference type="Pfam" id="PF02470"/>
    </source>
</evidence>
<dbReference type="InterPro" id="IPR003399">
    <property type="entry name" value="Mce/MlaD"/>
</dbReference>
<dbReference type="SUPFAM" id="SSF58100">
    <property type="entry name" value="Bacterial hemolysins"/>
    <property type="match status" value="1"/>
</dbReference>
<reference evidence="5" key="1">
    <citation type="submission" date="2016-10" db="EMBL/GenBank/DDBJ databases">
        <authorList>
            <person name="Varghese N."/>
            <person name="Submissions S."/>
        </authorList>
    </citation>
    <scope>NUCLEOTIDE SEQUENCE [LARGE SCALE GENOMIC DNA]</scope>
    <source>
        <strain evidence="5">IBRC-M 10655</strain>
    </source>
</reference>
<dbReference type="InterPro" id="IPR024516">
    <property type="entry name" value="Mce_C"/>
</dbReference>
<sequence length="398" mass="41759">MSSFSTKLGKDAARTVAIVCVLGLVIAAALWWLLKEANEKRYTAMFPGTVGLYEHNDVRVLGVKVGTVEEVTPKGDVVEVTMLVDRAIKIPADAKAVIVAPSLVSDRYVQLTPVFTGGELMATGTVIPRERTAAPLEVDDLYASLSRVSRTLGPNGVNKDGALSDLLNTLAKNLDGNGQAVNDTVTDLSKLTSTLSGNSEDLFATVDNLQKFTTTLAGSDDQVRQFNQQLAEAARFLAGERGNLAASVDQLGIALTTVQQFINDNRGRIKSNVDKLATVTQVLVDQRSALAETLDIAPLALSNLVNTYNASSGTSDARANLNELTQPPIVTVCKLVRQGTPGALPPALADVCDQLAPIVQGAVPLPSPAQVIDGLRSGHMPSLPLPMAGDPVGSGGGN</sequence>
<dbReference type="PANTHER" id="PTHR33371">
    <property type="entry name" value="INTERMEMBRANE PHOSPHOLIPID TRANSPORT SYSTEM BINDING PROTEIN MLAD-RELATED"/>
    <property type="match status" value="1"/>
</dbReference>
<proteinExistence type="predicted"/>
<name>A0A1H0V9D1_9PSEU</name>
<keyword evidence="1" id="KW-0472">Membrane</keyword>
<keyword evidence="5" id="KW-1185">Reference proteome</keyword>
<keyword evidence="1" id="KW-1133">Transmembrane helix</keyword>
<dbReference type="OrthoDB" id="4516955at2"/>
<dbReference type="InterPro" id="IPR005693">
    <property type="entry name" value="Mce"/>
</dbReference>
<dbReference type="PANTHER" id="PTHR33371:SF4">
    <property type="entry name" value="INTERMEMBRANE PHOSPHOLIPID TRANSPORT SYSTEM BINDING PROTEIN MLAD"/>
    <property type="match status" value="1"/>
</dbReference>
<feature type="domain" description="Mammalian cell entry C-terminal" evidence="3">
    <location>
        <begin position="121"/>
        <end position="295"/>
    </location>
</feature>
<dbReference type="AlphaFoldDB" id="A0A1H0V9D1"/>
<organism evidence="4 5">
    <name type="scientific">Actinokineospora alba</name>
    <dbReference type="NCBI Taxonomy" id="504798"/>
    <lineage>
        <taxon>Bacteria</taxon>
        <taxon>Bacillati</taxon>
        <taxon>Actinomycetota</taxon>
        <taxon>Actinomycetes</taxon>
        <taxon>Pseudonocardiales</taxon>
        <taxon>Pseudonocardiaceae</taxon>
        <taxon>Actinokineospora</taxon>
    </lineage>
</organism>
<evidence type="ECO:0000313" key="5">
    <source>
        <dbReference type="Proteomes" id="UP000199651"/>
    </source>
</evidence>
<keyword evidence="1" id="KW-0812">Transmembrane</keyword>
<evidence type="ECO:0000259" key="3">
    <source>
        <dbReference type="Pfam" id="PF11887"/>
    </source>
</evidence>
<dbReference type="NCBIfam" id="TIGR00996">
    <property type="entry name" value="Mtu_fam_mce"/>
    <property type="match status" value="1"/>
</dbReference>
<dbReference type="Pfam" id="PF02470">
    <property type="entry name" value="MlaD"/>
    <property type="match status" value="1"/>
</dbReference>
<evidence type="ECO:0000256" key="1">
    <source>
        <dbReference type="SAM" id="Phobius"/>
    </source>
</evidence>
<dbReference type="GO" id="GO:0005576">
    <property type="term" value="C:extracellular region"/>
    <property type="evidence" value="ECO:0007669"/>
    <property type="project" value="TreeGrafter"/>
</dbReference>
<accession>A0A1H0V9D1</accession>
<dbReference type="EMBL" id="FNJB01000013">
    <property type="protein sequence ID" value="SDP74835.1"/>
    <property type="molecule type" value="Genomic_DNA"/>
</dbReference>
<feature type="transmembrane region" description="Helical" evidence="1">
    <location>
        <begin position="12"/>
        <end position="34"/>
    </location>
</feature>
<dbReference type="Pfam" id="PF11887">
    <property type="entry name" value="Mce4_CUP1"/>
    <property type="match status" value="1"/>
</dbReference>
<dbReference type="RefSeq" id="WP_091382694.1">
    <property type="nucleotide sequence ID" value="NZ_FNDV01000001.1"/>
</dbReference>
<dbReference type="InterPro" id="IPR052336">
    <property type="entry name" value="MlaD_Phospholipid_Transporter"/>
</dbReference>
<dbReference type="Proteomes" id="UP000199651">
    <property type="component" value="Unassembled WGS sequence"/>
</dbReference>
<gene>
    <name evidence="4" type="ORF">SAMN05192558_11396</name>
</gene>